<keyword evidence="1" id="KW-0472">Membrane</keyword>
<dbReference type="EMBL" id="QGLR01000007">
    <property type="protein sequence ID" value="PXZ08173.1"/>
    <property type="molecule type" value="Genomic_DNA"/>
</dbReference>
<feature type="transmembrane region" description="Helical" evidence="1">
    <location>
        <begin position="7"/>
        <end position="28"/>
    </location>
</feature>
<protein>
    <submittedName>
        <fullName evidence="2">YnhF family membrane protein</fullName>
    </submittedName>
</protein>
<dbReference type="NCBIfam" id="NF033411">
    <property type="entry name" value="small_mem_YnhF"/>
    <property type="match status" value="1"/>
</dbReference>
<evidence type="ECO:0000256" key="1">
    <source>
        <dbReference type="SAM" id="Phobius"/>
    </source>
</evidence>
<dbReference type="InterPro" id="IPR047743">
    <property type="entry name" value="YnhF-like"/>
</dbReference>
<keyword evidence="1" id="KW-1133">Transmembrane helix</keyword>
<accession>A0A2V4E6I8</accession>
<comment type="caution">
    <text evidence="2">The sequence shown here is derived from an EMBL/GenBank/DDBJ whole genome shotgun (WGS) entry which is preliminary data.</text>
</comment>
<evidence type="ECO:0000313" key="2">
    <source>
        <dbReference type="EMBL" id="PXZ08173.1"/>
    </source>
</evidence>
<reference evidence="2 3" key="1">
    <citation type="submission" date="2018-05" db="EMBL/GenBank/DDBJ databases">
        <title>Reference genomes for bee gut microbiota database.</title>
        <authorList>
            <person name="Ellegaard K.M."/>
        </authorList>
    </citation>
    <scope>NUCLEOTIDE SEQUENCE [LARGE SCALE GENOMIC DNA]</scope>
    <source>
        <strain evidence="2 3">ESL0182</strain>
    </source>
</reference>
<sequence length="29" mass="3136">MCTNLKYALATTALVLMVIAVFGAIVYMN</sequence>
<proteinExistence type="predicted"/>
<keyword evidence="3" id="KW-1185">Reference proteome</keyword>
<name>A0A2V4E6I8_9GAMM</name>
<dbReference type="AlphaFoldDB" id="A0A2V4E6I8"/>
<gene>
    <name evidence="2" type="primary">ynhF</name>
    <name evidence="2" type="ORF">DKK70_03970</name>
</gene>
<evidence type="ECO:0000313" key="3">
    <source>
        <dbReference type="Proteomes" id="UP000247932"/>
    </source>
</evidence>
<keyword evidence="1" id="KW-0812">Transmembrane</keyword>
<dbReference type="RefSeq" id="WP_110432823.1">
    <property type="nucleotide sequence ID" value="NZ_QGLR01000007.1"/>
</dbReference>
<dbReference type="Proteomes" id="UP000247932">
    <property type="component" value="Unassembled WGS sequence"/>
</dbReference>
<organism evidence="2 3">
    <name type="scientific">Gilliamella apicola</name>
    <dbReference type="NCBI Taxonomy" id="1196095"/>
    <lineage>
        <taxon>Bacteria</taxon>
        <taxon>Pseudomonadati</taxon>
        <taxon>Pseudomonadota</taxon>
        <taxon>Gammaproteobacteria</taxon>
        <taxon>Orbales</taxon>
        <taxon>Orbaceae</taxon>
        <taxon>Gilliamella</taxon>
    </lineage>
</organism>